<feature type="transmembrane region" description="Helical" evidence="6">
    <location>
        <begin position="199"/>
        <end position="218"/>
    </location>
</feature>
<feature type="region of interest" description="Disordered" evidence="5">
    <location>
        <begin position="594"/>
        <end position="614"/>
    </location>
</feature>
<comment type="caution">
    <text evidence="8">The sequence shown here is derived from an EMBL/GenBank/DDBJ whole genome shotgun (WGS) entry which is preliminary data.</text>
</comment>
<organism evidence="8 9">
    <name type="scientific">Neptunomonas marina</name>
    <dbReference type="NCBI Taxonomy" id="1815562"/>
    <lineage>
        <taxon>Bacteria</taxon>
        <taxon>Pseudomonadati</taxon>
        <taxon>Pseudomonadota</taxon>
        <taxon>Gammaproteobacteria</taxon>
        <taxon>Oceanospirillales</taxon>
        <taxon>Oceanospirillaceae</taxon>
        <taxon>Neptunomonas</taxon>
    </lineage>
</organism>
<keyword evidence="9" id="KW-1185">Reference proteome</keyword>
<feature type="transmembrane region" description="Helical" evidence="6">
    <location>
        <begin position="356"/>
        <end position="374"/>
    </location>
</feature>
<dbReference type="Pfam" id="PF07690">
    <property type="entry name" value="MFS_1"/>
    <property type="match status" value="1"/>
</dbReference>
<dbReference type="GO" id="GO:0005886">
    <property type="term" value="C:plasma membrane"/>
    <property type="evidence" value="ECO:0007669"/>
    <property type="project" value="TreeGrafter"/>
</dbReference>
<evidence type="ECO:0000259" key="7">
    <source>
        <dbReference type="PROSITE" id="PS50850"/>
    </source>
</evidence>
<feature type="transmembrane region" description="Helical" evidence="6">
    <location>
        <begin position="323"/>
        <end position="344"/>
    </location>
</feature>
<evidence type="ECO:0000313" key="8">
    <source>
        <dbReference type="EMBL" id="RVU30107.1"/>
    </source>
</evidence>
<dbReference type="PANTHER" id="PTHR23521">
    <property type="entry name" value="TRANSPORTER MFS SUPERFAMILY"/>
    <property type="match status" value="1"/>
</dbReference>
<feature type="transmembrane region" description="Helical" evidence="6">
    <location>
        <begin position="98"/>
        <end position="119"/>
    </location>
</feature>
<dbReference type="PROSITE" id="PS50850">
    <property type="entry name" value="MFS"/>
    <property type="match status" value="1"/>
</dbReference>
<feature type="transmembrane region" description="Helical" evidence="6">
    <location>
        <begin position="265"/>
        <end position="282"/>
    </location>
</feature>
<dbReference type="InterPro" id="IPR047200">
    <property type="entry name" value="MFS_YcaD-like"/>
</dbReference>
<dbReference type="Pfam" id="PF00083">
    <property type="entry name" value="Sugar_tr"/>
    <property type="match status" value="1"/>
</dbReference>
<evidence type="ECO:0000256" key="6">
    <source>
        <dbReference type="SAM" id="Phobius"/>
    </source>
</evidence>
<proteinExistence type="predicted"/>
<dbReference type="InterPro" id="IPR036259">
    <property type="entry name" value="MFS_trans_sf"/>
</dbReference>
<evidence type="ECO:0000313" key="9">
    <source>
        <dbReference type="Proteomes" id="UP000282818"/>
    </source>
</evidence>
<evidence type="ECO:0000256" key="5">
    <source>
        <dbReference type="SAM" id="MobiDB-lite"/>
    </source>
</evidence>
<dbReference type="AlphaFoldDB" id="A0A437Q6J3"/>
<dbReference type="GO" id="GO:0022857">
    <property type="term" value="F:transmembrane transporter activity"/>
    <property type="evidence" value="ECO:0007669"/>
    <property type="project" value="InterPro"/>
</dbReference>
<dbReference type="InterPro" id="IPR005828">
    <property type="entry name" value="MFS_sugar_transport-like"/>
</dbReference>
<reference evidence="8 9" key="1">
    <citation type="submission" date="2019-01" db="EMBL/GenBank/DDBJ databases">
        <authorList>
            <person name="Chen W.-M."/>
        </authorList>
    </citation>
    <scope>NUCLEOTIDE SEQUENCE [LARGE SCALE GENOMIC DNA]</scope>
    <source>
        <strain evidence="8 9">HPM-16</strain>
    </source>
</reference>
<dbReference type="SUPFAM" id="SSF103473">
    <property type="entry name" value="MFS general substrate transporter"/>
    <property type="match status" value="1"/>
</dbReference>
<evidence type="ECO:0000256" key="4">
    <source>
        <dbReference type="ARBA" id="ARBA00023136"/>
    </source>
</evidence>
<feature type="domain" description="Major facilitator superfamily (MFS) profile" evidence="7">
    <location>
        <begin position="7"/>
        <end position="380"/>
    </location>
</feature>
<dbReference type="CDD" id="cd17477">
    <property type="entry name" value="MFS_YcaD_like"/>
    <property type="match status" value="1"/>
</dbReference>
<sequence length="614" mass="66623">MIVTLFPLVSLFASCFILMLGFGLIGILLPVRMGIENISTDTIGLVLSMYAVGMLLGGYYCRRLIDRVGHIRIFAASAAMSAMAILLCSLYVNEWLWGIMRMVMGFSIACAFAVIDGWLSDAASEQTRGRILATSQIVVMAALFCGQFLLNIAPPEGTKLFVIAGILLCFALLPLILSKRVGPTIHEMTGMSYRDLIKASPLGVTACFFSGLLYGAIINMLPVFAKHYDIVGFNLSLYVAAAVFGAFILQFPVGVLSDRFDRRSVLFYLLVISIATTLATPFGAHNSLFYLMLVTTGISTGIFTCLYPMSIAETFDRIQRSEMASAMGGLLMIYALGSIFGPLASSYTMQKLGDDALFSFLAVAQGLLLIFVVYRMKARAALPVEEQESFVIQQPSVATALYELDPRTQYEILDLPISLEAQVAITIAESSPAAAVNMAKEIAQTSPEKAASLTAALAQVDDIDVARLFSSIIKAAPELSLEIAEALASNAPEQSTELVAWLAENQPDKLAEMVAEIAEEFPAPVIEEPEEIRPAEVEAYHESATELVTHFAENQPEQAVNIAAAVVENLPDMASEMVEILNDAEQVPDKLVSDINDRPDEAQLEEPTKQPKDL</sequence>
<dbReference type="InterPro" id="IPR011701">
    <property type="entry name" value="MFS"/>
</dbReference>
<feature type="transmembrane region" description="Helical" evidence="6">
    <location>
        <begin position="43"/>
        <end position="61"/>
    </location>
</feature>
<feature type="transmembrane region" description="Helical" evidence="6">
    <location>
        <begin position="288"/>
        <end position="311"/>
    </location>
</feature>
<evidence type="ECO:0000256" key="1">
    <source>
        <dbReference type="ARBA" id="ARBA00004370"/>
    </source>
</evidence>
<keyword evidence="3 6" id="KW-1133">Transmembrane helix</keyword>
<evidence type="ECO:0000256" key="2">
    <source>
        <dbReference type="ARBA" id="ARBA00022692"/>
    </source>
</evidence>
<feature type="transmembrane region" description="Helical" evidence="6">
    <location>
        <begin position="160"/>
        <end position="178"/>
    </location>
</feature>
<accession>A0A437Q6J3</accession>
<feature type="transmembrane region" description="Helical" evidence="6">
    <location>
        <begin position="73"/>
        <end position="92"/>
    </location>
</feature>
<evidence type="ECO:0000256" key="3">
    <source>
        <dbReference type="ARBA" id="ARBA00022989"/>
    </source>
</evidence>
<dbReference type="PANTHER" id="PTHR23521:SF3">
    <property type="entry name" value="MFS TRANSPORTER"/>
    <property type="match status" value="1"/>
</dbReference>
<feature type="transmembrane region" description="Helical" evidence="6">
    <location>
        <begin position="230"/>
        <end position="253"/>
    </location>
</feature>
<name>A0A437Q6J3_9GAMM</name>
<feature type="transmembrane region" description="Helical" evidence="6">
    <location>
        <begin position="7"/>
        <end position="31"/>
    </location>
</feature>
<dbReference type="Proteomes" id="UP000282818">
    <property type="component" value="Unassembled WGS sequence"/>
</dbReference>
<keyword evidence="2 6" id="KW-0812">Transmembrane</keyword>
<dbReference type="Gene3D" id="1.20.1250.20">
    <property type="entry name" value="MFS general substrate transporter like domains"/>
    <property type="match status" value="2"/>
</dbReference>
<dbReference type="InterPro" id="IPR020846">
    <property type="entry name" value="MFS_dom"/>
</dbReference>
<dbReference type="RefSeq" id="WP_127694892.1">
    <property type="nucleotide sequence ID" value="NZ_SACQ01000006.1"/>
</dbReference>
<dbReference type="EMBL" id="SACQ01000006">
    <property type="protein sequence ID" value="RVU30107.1"/>
    <property type="molecule type" value="Genomic_DNA"/>
</dbReference>
<gene>
    <name evidence="8" type="ORF">EOE65_13745</name>
</gene>
<keyword evidence="4 6" id="KW-0472">Membrane</keyword>
<comment type="subcellular location">
    <subcellularLocation>
        <location evidence="1">Membrane</location>
    </subcellularLocation>
</comment>
<feature type="transmembrane region" description="Helical" evidence="6">
    <location>
        <begin position="131"/>
        <end position="154"/>
    </location>
</feature>
<protein>
    <submittedName>
        <fullName evidence="8">MFS transporter</fullName>
    </submittedName>
</protein>